<dbReference type="EMBL" id="JAUSVL010000001">
    <property type="protein sequence ID" value="MDQ0291211.1"/>
    <property type="molecule type" value="Genomic_DNA"/>
</dbReference>
<dbReference type="SUPFAM" id="SSF52540">
    <property type="entry name" value="P-loop containing nucleoside triphosphate hydrolases"/>
    <property type="match status" value="1"/>
</dbReference>
<sequence length="345" mass="36529">MLTPDTPLAIFMEDTFGKPFGKMGYGVLRFSANPVVCIVDSTQAGKRAGEVMPATPRPDCPIVASVADAAALGAKALLLGSAPSGGRLPDAWLPALDQAIALGLCIINGLHQRLNDRYHSLAPGQWIWDIRQEPANIGVGKGRARELTNKRLLIVGSDMANGKMTSGLLIAEAARRHGVKTEFLATGQIGIVISGRGVPLDAIKLDYACGAIEQGVMELADADLIVVEGQGSILHPGSTATLPLLRGSCPTHLILNHRADMLTLRDFPWLKIPPLKELAALYEAIASACGTLVPAKVVGITLNTSLLNEEQAKDAIARTEDETQLPTTDCVRYGAEKLIPPLALC</sequence>
<dbReference type="Pfam" id="PF17396">
    <property type="entry name" value="DUF1611_N"/>
    <property type="match status" value="1"/>
</dbReference>
<proteinExistence type="predicted"/>
<comment type="caution">
    <text evidence="3">The sequence shown here is derived from an EMBL/GenBank/DDBJ whole genome shotgun (WGS) entry which is preliminary data.</text>
</comment>
<dbReference type="RefSeq" id="WP_307263669.1">
    <property type="nucleotide sequence ID" value="NZ_JAUSVL010000001.1"/>
</dbReference>
<name>A0AAE3VIV5_9BACT</name>
<evidence type="ECO:0000259" key="2">
    <source>
        <dbReference type="Pfam" id="PF17396"/>
    </source>
</evidence>
<protein>
    <submittedName>
        <fullName evidence="3">NAD-dependent epimerase/dehydratase family protein</fullName>
    </submittedName>
</protein>
<evidence type="ECO:0000313" key="3">
    <source>
        <dbReference type="EMBL" id="MDQ0291211.1"/>
    </source>
</evidence>
<dbReference type="PANTHER" id="PTHR40690:SF1">
    <property type="entry name" value="DUF1611 DOMAIN-CONTAINING PROTEIN"/>
    <property type="match status" value="1"/>
</dbReference>
<feature type="domain" description="D-glutamate N-acetyltransferase-like N-terminal" evidence="2">
    <location>
        <begin position="42"/>
        <end position="132"/>
    </location>
</feature>
<dbReference type="InterPro" id="IPR027417">
    <property type="entry name" value="P-loop_NTPase"/>
</dbReference>
<gene>
    <name evidence="3" type="ORF">J3R75_003318</name>
</gene>
<dbReference type="InterPro" id="IPR035402">
    <property type="entry name" value="DgcN-like_N"/>
</dbReference>
<dbReference type="Proteomes" id="UP001238163">
    <property type="component" value="Unassembled WGS sequence"/>
</dbReference>
<dbReference type="PIRSF" id="PIRSF026760">
    <property type="entry name" value="UCP026760"/>
    <property type="match status" value="1"/>
</dbReference>
<dbReference type="InterPro" id="IPR035086">
    <property type="entry name" value="DgcN-like_C"/>
</dbReference>
<feature type="domain" description="D-glutamate N-acetyltransferase-like C-terminal" evidence="1">
    <location>
        <begin position="139"/>
        <end position="338"/>
    </location>
</feature>
<dbReference type="Gene3D" id="3.40.50.720">
    <property type="entry name" value="NAD(P)-binding Rossmann-like Domain"/>
    <property type="match status" value="1"/>
</dbReference>
<dbReference type="InterPro" id="IPR011669">
    <property type="entry name" value="DgcN-like"/>
</dbReference>
<keyword evidence="4" id="KW-1185">Reference proteome</keyword>
<organism evidence="3 4">
    <name type="scientific">Oligosphaera ethanolica</name>
    <dbReference type="NCBI Taxonomy" id="760260"/>
    <lineage>
        <taxon>Bacteria</taxon>
        <taxon>Pseudomonadati</taxon>
        <taxon>Lentisphaerota</taxon>
        <taxon>Oligosphaeria</taxon>
        <taxon>Oligosphaerales</taxon>
        <taxon>Oligosphaeraceae</taxon>
        <taxon>Oligosphaera</taxon>
    </lineage>
</organism>
<accession>A0AAE3VIV5</accession>
<evidence type="ECO:0000259" key="1">
    <source>
        <dbReference type="Pfam" id="PF07755"/>
    </source>
</evidence>
<dbReference type="Pfam" id="PF07755">
    <property type="entry name" value="DUF1611"/>
    <property type="match status" value="1"/>
</dbReference>
<dbReference type="Gene3D" id="3.40.50.300">
    <property type="entry name" value="P-loop containing nucleotide triphosphate hydrolases"/>
    <property type="match status" value="1"/>
</dbReference>
<evidence type="ECO:0000313" key="4">
    <source>
        <dbReference type="Proteomes" id="UP001238163"/>
    </source>
</evidence>
<dbReference type="AlphaFoldDB" id="A0AAE3VIV5"/>
<dbReference type="PANTHER" id="PTHR40690">
    <property type="entry name" value="GLL3100 PROTEIN"/>
    <property type="match status" value="1"/>
</dbReference>
<reference evidence="3" key="1">
    <citation type="submission" date="2023-07" db="EMBL/GenBank/DDBJ databases">
        <title>Genomic Encyclopedia of Type Strains, Phase IV (KMG-IV): sequencing the most valuable type-strain genomes for metagenomic binning, comparative biology and taxonomic classification.</title>
        <authorList>
            <person name="Goeker M."/>
        </authorList>
    </citation>
    <scope>NUCLEOTIDE SEQUENCE</scope>
    <source>
        <strain evidence="3">DSM 24202</strain>
    </source>
</reference>